<name>A0A179GSL8_PURLI</name>
<proteinExistence type="predicted"/>
<organism evidence="1 2">
    <name type="scientific">Purpureocillium lilacinum</name>
    <name type="common">Paecilomyces lilacinus</name>
    <dbReference type="NCBI Taxonomy" id="33203"/>
    <lineage>
        <taxon>Eukaryota</taxon>
        <taxon>Fungi</taxon>
        <taxon>Dikarya</taxon>
        <taxon>Ascomycota</taxon>
        <taxon>Pezizomycotina</taxon>
        <taxon>Sordariomycetes</taxon>
        <taxon>Hypocreomycetidae</taxon>
        <taxon>Hypocreales</taxon>
        <taxon>Ophiocordycipitaceae</taxon>
        <taxon>Purpureocillium</taxon>
    </lineage>
</organism>
<protein>
    <submittedName>
        <fullName evidence="1">Uncharacterized protein</fullName>
    </submittedName>
</protein>
<accession>A0A179GSL8</accession>
<dbReference type="Proteomes" id="UP000078240">
    <property type="component" value="Unassembled WGS sequence"/>
</dbReference>
<dbReference type="AlphaFoldDB" id="A0A179GSL8"/>
<gene>
    <name evidence="1" type="ORF">VFPBJ_05866</name>
</gene>
<evidence type="ECO:0000313" key="2">
    <source>
        <dbReference type="Proteomes" id="UP000078240"/>
    </source>
</evidence>
<dbReference type="EMBL" id="LSBH01000004">
    <property type="protein sequence ID" value="OAQ80281.1"/>
    <property type="molecule type" value="Genomic_DNA"/>
</dbReference>
<sequence>MRAKCGRLACFPAQRARDCQQGKRLQPRRSRTHSNNCHCCQHAHQLPILSQSALTRYKRSFIVCQRSLQRCRIALFPCRSMA</sequence>
<reference evidence="1 2" key="1">
    <citation type="submission" date="2016-01" db="EMBL/GenBank/DDBJ databases">
        <title>Biosynthesis of antibiotic leucinostatins and their inhibition on Phytophthora in bio-control Purpureocillium lilacinum.</title>
        <authorList>
            <person name="Wang G."/>
            <person name="Liu Z."/>
            <person name="Lin R."/>
            <person name="Li E."/>
            <person name="Mao Z."/>
            <person name="Ling J."/>
            <person name="Yin W."/>
            <person name="Xie B."/>
        </authorList>
    </citation>
    <scope>NUCLEOTIDE SEQUENCE [LARGE SCALE GENOMIC DNA]</scope>
    <source>
        <strain evidence="1">PLBJ-1</strain>
    </source>
</reference>
<comment type="caution">
    <text evidence="1">The sequence shown here is derived from an EMBL/GenBank/DDBJ whole genome shotgun (WGS) entry which is preliminary data.</text>
</comment>
<evidence type="ECO:0000313" key="1">
    <source>
        <dbReference type="EMBL" id="OAQ80281.1"/>
    </source>
</evidence>